<name>G4QEE4_GLANF</name>
<proteinExistence type="predicted"/>
<dbReference type="Proteomes" id="UP000009282">
    <property type="component" value="Chromosome"/>
</dbReference>
<gene>
    <name evidence="4" type="ordered locus">GNIT_0012</name>
</gene>
<dbReference type="Pfam" id="PF04220">
    <property type="entry name" value="YihI"/>
    <property type="match status" value="1"/>
</dbReference>
<dbReference type="RefSeq" id="WP_014107051.1">
    <property type="nucleotide sequence ID" value="NC_016041.1"/>
</dbReference>
<dbReference type="AlphaFoldDB" id="G4QEE4"/>
<dbReference type="OrthoDB" id="5677577at2"/>
<accession>G4QEE4</accession>
<protein>
    <recommendedName>
        <fullName evidence="6">Der GTPase-activating protein YihI</fullName>
    </recommendedName>
</protein>
<keyword evidence="2" id="KW-0690">Ribosome biogenesis</keyword>
<feature type="region of interest" description="Disordered" evidence="3">
    <location>
        <begin position="1"/>
        <end position="88"/>
    </location>
</feature>
<evidence type="ECO:0000256" key="3">
    <source>
        <dbReference type="SAM" id="MobiDB-lite"/>
    </source>
</evidence>
<keyword evidence="1" id="KW-0343">GTPase activation</keyword>
<evidence type="ECO:0000313" key="5">
    <source>
        <dbReference type="Proteomes" id="UP000009282"/>
    </source>
</evidence>
<dbReference type="NCBIfam" id="NF003560">
    <property type="entry name" value="PRK05244.1-1"/>
    <property type="match status" value="1"/>
</dbReference>
<reference evidence="4 5" key="1">
    <citation type="journal article" date="2011" name="J. Bacteriol.">
        <title>Complete genome sequence of seawater bacterium Glaciecola nitratireducens FR1064T.</title>
        <authorList>
            <person name="Bian F."/>
            <person name="Qin Q.L."/>
            <person name="Xie B.B."/>
            <person name="Shu Y.L."/>
            <person name="Zhang X.Y."/>
            <person name="Yu Y."/>
            <person name="Chen B."/>
            <person name="Chen X.L."/>
            <person name="Zhou B.C."/>
            <person name="Zhang Y.Z."/>
        </authorList>
    </citation>
    <scope>NUCLEOTIDE SEQUENCE [LARGE SCALE GENOMIC DNA]</scope>
    <source>
        <strain evidence="5">JCM 12485 / KCTC 12276 / FR1064</strain>
    </source>
</reference>
<feature type="compositionally biased region" description="Basic and acidic residues" evidence="3">
    <location>
        <begin position="78"/>
        <end position="88"/>
    </location>
</feature>
<dbReference type="GO" id="GO:0042254">
    <property type="term" value="P:ribosome biogenesis"/>
    <property type="evidence" value="ECO:0007669"/>
    <property type="project" value="UniProtKB-KW"/>
</dbReference>
<evidence type="ECO:0000313" key="4">
    <source>
        <dbReference type="EMBL" id="AEP28172.1"/>
    </source>
</evidence>
<keyword evidence="5" id="KW-1185">Reference proteome</keyword>
<sequence>MASKKSRKGGQIGTPKSTIPIVRTPSDRIRKKSGNKAGTRNSDVETAENARQNQKKDPRLGSKVPIDLLRHKKTSSKPAEEKVSYRTPKHELDAIEADEKLQKLLDKQETKALTKLEQDYVDVKLARHLVLCEMLGIDTAEEIEEEDDPLAGLDAISIDDFKD</sequence>
<dbReference type="HOGENOM" id="CLU_094104_3_0_6"/>
<evidence type="ECO:0000256" key="1">
    <source>
        <dbReference type="ARBA" id="ARBA00022468"/>
    </source>
</evidence>
<dbReference type="eggNOG" id="COG3078">
    <property type="taxonomic scope" value="Bacteria"/>
</dbReference>
<evidence type="ECO:0000256" key="2">
    <source>
        <dbReference type="ARBA" id="ARBA00022517"/>
    </source>
</evidence>
<dbReference type="EMBL" id="CP003060">
    <property type="protein sequence ID" value="AEP28172.1"/>
    <property type="molecule type" value="Genomic_DNA"/>
</dbReference>
<dbReference type="GO" id="GO:0005096">
    <property type="term" value="F:GTPase activator activity"/>
    <property type="evidence" value="ECO:0007669"/>
    <property type="project" value="UniProtKB-KW"/>
</dbReference>
<dbReference type="STRING" id="1085623.GNIT_0012"/>
<dbReference type="InterPro" id="IPR007336">
    <property type="entry name" value="YihI"/>
</dbReference>
<dbReference type="KEGG" id="gni:GNIT_0012"/>
<organism evidence="4 5">
    <name type="scientific">Glaciecola nitratireducens (strain JCM 12485 / KCTC 12276 / FR1064)</name>
    <dbReference type="NCBI Taxonomy" id="1085623"/>
    <lineage>
        <taxon>Bacteria</taxon>
        <taxon>Pseudomonadati</taxon>
        <taxon>Pseudomonadota</taxon>
        <taxon>Gammaproteobacteria</taxon>
        <taxon>Alteromonadales</taxon>
        <taxon>Alteromonadaceae</taxon>
        <taxon>Brumicola</taxon>
    </lineage>
</organism>
<evidence type="ECO:0008006" key="6">
    <source>
        <dbReference type="Google" id="ProtNLM"/>
    </source>
</evidence>